<accession>A0A177AR46</accession>
<gene>
    <name evidence="2" type="ORF">A3Q56_07819</name>
</gene>
<sequence>IADNGAYRLLTKSRPFLLHLNFRGCNKLTIKTFSYLNQCKNIQDLNLSRCLSINDQAIEQICKGCKILIYLNISYTNIGNNSIRSIANNLKNILYLSLSFCRNFDDTSLEYYGICSNFYKILYLDIAGCCQITETGLNGLSHQDTSLESLIINHLPRLSDRHIEKFLRKCKNLKNISLINDSDSMPNLKDDYWPIITEKTFYNLSKSCASLRKLEIEGNYALKDKVFHYLQYGSLHILTHLYIVDCINITDAGVKLISSFKNLVYINLSDCVKITDNGVKSIVDGSSSSKLVTLILAGCYKIGDTSIMNINKKCHKIKTLKLGYCKNITISGIELLGLSSTLSSIDLNSCNITDQCLSKMSNNKMLCDMNISFCSEITDLGVQKFSKQMEVLEKLDISHCMNVTDVSIKNVAFSCRMLTVINLAGCKQLTNLSIQYLAGVCHYIQVINISGSLYITDKYLKQLPNKCRKLHTLIALYCRNITKKTIIHLKTCIENVIHSNASIPMEYMYEDTITKRHVKLSSIHL</sequence>
<reference evidence="2 3" key="1">
    <citation type="submission" date="2016-04" db="EMBL/GenBank/DDBJ databases">
        <title>The genome of Intoshia linei affirms orthonectids as highly simplified spiralians.</title>
        <authorList>
            <person name="Mikhailov K.V."/>
            <person name="Slusarev G.S."/>
            <person name="Nikitin M.A."/>
            <person name="Logacheva M.D."/>
            <person name="Penin A."/>
            <person name="Aleoshin V."/>
            <person name="Panchin Y.V."/>
        </authorList>
    </citation>
    <scope>NUCLEOTIDE SEQUENCE [LARGE SCALE GENOMIC DNA]</scope>
    <source>
        <strain evidence="2">Intl2013</strain>
        <tissue evidence="2">Whole animal</tissue>
    </source>
</reference>
<dbReference type="Proteomes" id="UP000078046">
    <property type="component" value="Unassembled WGS sequence"/>
</dbReference>
<feature type="domain" description="F-box/LRR-repeat protein 15-like leucin rich repeat" evidence="1">
    <location>
        <begin position="197"/>
        <end position="405"/>
    </location>
</feature>
<protein>
    <recommendedName>
        <fullName evidence="1">F-box/LRR-repeat protein 15-like leucin rich repeat domain-containing protein</fullName>
    </recommendedName>
</protein>
<dbReference type="InterPro" id="IPR032675">
    <property type="entry name" value="LRR_dom_sf"/>
</dbReference>
<name>A0A177AR46_9BILA</name>
<dbReference type="OrthoDB" id="61560at2759"/>
<dbReference type="Pfam" id="PF25372">
    <property type="entry name" value="DUF7885"/>
    <property type="match status" value="2"/>
</dbReference>
<dbReference type="PANTHER" id="PTHR13318">
    <property type="entry name" value="PARTNER OF PAIRED, ISOFORM B-RELATED"/>
    <property type="match status" value="1"/>
</dbReference>
<proteinExistence type="predicted"/>
<organism evidence="2 3">
    <name type="scientific">Intoshia linei</name>
    <dbReference type="NCBI Taxonomy" id="1819745"/>
    <lineage>
        <taxon>Eukaryota</taxon>
        <taxon>Metazoa</taxon>
        <taxon>Spiralia</taxon>
        <taxon>Lophotrochozoa</taxon>
        <taxon>Mesozoa</taxon>
        <taxon>Orthonectida</taxon>
        <taxon>Rhopaluridae</taxon>
        <taxon>Intoshia</taxon>
    </lineage>
</organism>
<evidence type="ECO:0000259" key="1">
    <source>
        <dbReference type="Pfam" id="PF25372"/>
    </source>
</evidence>
<dbReference type="InterPro" id="IPR057207">
    <property type="entry name" value="FBXL15_LRR"/>
</dbReference>
<dbReference type="InterPro" id="IPR006553">
    <property type="entry name" value="Leu-rich_rpt_Cys-con_subtyp"/>
</dbReference>
<feature type="domain" description="F-box/LRR-repeat protein 15-like leucin rich repeat" evidence="1">
    <location>
        <begin position="19"/>
        <end position="107"/>
    </location>
</feature>
<evidence type="ECO:0000313" key="2">
    <source>
        <dbReference type="EMBL" id="OAF64468.1"/>
    </source>
</evidence>
<comment type="caution">
    <text evidence="2">The sequence shown here is derived from an EMBL/GenBank/DDBJ whole genome shotgun (WGS) entry which is preliminary data.</text>
</comment>
<dbReference type="EMBL" id="LWCA01001813">
    <property type="protein sequence ID" value="OAF64468.1"/>
    <property type="molecule type" value="Genomic_DNA"/>
</dbReference>
<dbReference type="SUPFAM" id="SSF52047">
    <property type="entry name" value="RNI-like"/>
    <property type="match status" value="2"/>
</dbReference>
<keyword evidence="3" id="KW-1185">Reference proteome</keyword>
<evidence type="ECO:0000313" key="3">
    <source>
        <dbReference type="Proteomes" id="UP000078046"/>
    </source>
</evidence>
<dbReference type="SMART" id="SM00367">
    <property type="entry name" value="LRR_CC"/>
    <property type="match status" value="12"/>
</dbReference>
<dbReference type="GO" id="GO:0031146">
    <property type="term" value="P:SCF-dependent proteasomal ubiquitin-dependent protein catabolic process"/>
    <property type="evidence" value="ECO:0007669"/>
    <property type="project" value="TreeGrafter"/>
</dbReference>
<dbReference type="AlphaFoldDB" id="A0A177AR46"/>
<dbReference type="GO" id="GO:0019005">
    <property type="term" value="C:SCF ubiquitin ligase complex"/>
    <property type="evidence" value="ECO:0007669"/>
    <property type="project" value="TreeGrafter"/>
</dbReference>
<feature type="non-terminal residue" evidence="2">
    <location>
        <position position="1"/>
    </location>
</feature>
<dbReference type="Gene3D" id="3.80.10.10">
    <property type="entry name" value="Ribonuclease Inhibitor"/>
    <property type="match status" value="4"/>
</dbReference>